<accession>A0AAV9HUZ8</accession>
<evidence type="ECO:0000259" key="1">
    <source>
        <dbReference type="Pfam" id="PF00004"/>
    </source>
</evidence>
<dbReference type="Pfam" id="PF00004">
    <property type="entry name" value="AAA"/>
    <property type="match status" value="1"/>
</dbReference>
<feature type="domain" description="DUF7025" evidence="2">
    <location>
        <begin position="148"/>
        <end position="244"/>
    </location>
</feature>
<organism evidence="3 4">
    <name type="scientific">Cladorrhinum samala</name>
    <dbReference type="NCBI Taxonomy" id="585594"/>
    <lineage>
        <taxon>Eukaryota</taxon>
        <taxon>Fungi</taxon>
        <taxon>Dikarya</taxon>
        <taxon>Ascomycota</taxon>
        <taxon>Pezizomycotina</taxon>
        <taxon>Sordariomycetes</taxon>
        <taxon>Sordariomycetidae</taxon>
        <taxon>Sordariales</taxon>
        <taxon>Podosporaceae</taxon>
        <taxon>Cladorrhinum</taxon>
    </lineage>
</organism>
<dbReference type="InterPro" id="IPR027417">
    <property type="entry name" value="P-loop_NTPase"/>
</dbReference>
<sequence length="498" mass="57429">MAEIGKRPEHRVYQRRINKKDHEEDTLVDGLNAAYAADDQSGNREYALVIWQVFAKSQRRENTILAVQSPFILRAFREAIKSHPSVPSNFEQPVELETPFQMLIHHWDDLDDYRKKTDDDDVRLHLGLLFDFMKSELGPDRERLLAAMNSQTVTYATLWTLFIPGRLLYKKENGHVWLLRCIKTAYEEYKSEGKVCHVYCLYTDFNGKIKGDATHIVNIRQKDSFGGDNPANISSLPVYPIEYWSKDEDEVAKLQERLRTRGRTFLDIKDIQLVHHDGLAQYLKEPPYDYYHSSLQSTSGFWLPFTETGRVVLDRILIDEEVVLNRASIRKNDDADPMLAPPYAYGFSPQRKAWCRYYLDNFTPITWKKEAWDSLLLKESQKLTLRALVESHVFPGNARDQAVQKGKGLVILLHGSPGSGKTLTAETSAEATKRLLLPSSLDELNKDNWPSEFEVRLKRLLHYGTRWNAVLLLDEADVFLERREDSPGSQQRNALVAG</sequence>
<dbReference type="Gene3D" id="3.40.50.300">
    <property type="entry name" value="P-loop containing nucleotide triphosphate hydrolases"/>
    <property type="match status" value="1"/>
</dbReference>
<proteinExistence type="predicted"/>
<reference evidence="3" key="2">
    <citation type="submission" date="2023-06" db="EMBL/GenBank/DDBJ databases">
        <authorList>
            <consortium name="Lawrence Berkeley National Laboratory"/>
            <person name="Mondo S.J."/>
            <person name="Hensen N."/>
            <person name="Bonometti L."/>
            <person name="Westerberg I."/>
            <person name="Brannstrom I.O."/>
            <person name="Guillou S."/>
            <person name="Cros-Aarteil S."/>
            <person name="Calhoun S."/>
            <person name="Haridas S."/>
            <person name="Kuo A."/>
            <person name="Pangilinan J."/>
            <person name="Riley R."/>
            <person name="Labutti K."/>
            <person name="Andreopoulos B."/>
            <person name="Lipzen A."/>
            <person name="Chen C."/>
            <person name="Yanf M."/>
            <person name="Daum C."/>
            <person name="Ng V."/>
            <person name="Clum A."/>
            <person name="Steindorff A."/>
            <person name="Ohm R."/>
            <person name="Martin F."/>
            <person name="Silar P."/>
            <person name="Natvig D."/>
            <person name="Lalanne C."/>
            <person name="Gautier V."/>
            <person name="Ament-Velasquez S.L."/>
            <person name="Kruys A."/>
            <person name="Hutchinson M.I."/>
            <person name="Powell A.J."/>
            <person name="Barry K."/>
            <person name="Miller A.N."/>
            <person name="Grigoriev I.V."/>
            <person name="Debuchy R."/>
            <person name="Gladieux P."/>
            <person name="Thoren M.H."/>
            <person name="Johannesson H."/>
        </authorList>
    </citation>
    <scope>NUCLEOTIDE SEQUENCE</scope>
    <source>
        <strain evidence="3">PSN324</strain>
    </source>
</reference>
<comment type="caution">
    <text evidence="3">The sequence shown here is derived from an EMBL/GenBank/DDBJ whole genome shotgun (WGS) entry which is preliminary data.</text>
</comment>
<dbReference type="InterPro" id="IPR003959">
    <property type="entry name" value="ATPase_AAA_core"/>
</dbReference>
<dbReference type="Proteomes" id="UP001321749">
    <property type="component" value="Unassembled WGS sequence"/>
</dbReference>
<dbReference type="Pfam" id="PF22942">
    <property type="entry name" value="DUF7025"/>
    <property type="match status" value="1"/>
</dbReference>
<dbReference type="PANTHER" id="PTHR46411">
    <property type="entry name" value="FAMILY ATPASE, PUTATIVE-RELATED"/>
    <property type="match status" value="1"/>
</dbReference>
<keyword evidence="4" id="KW-1185">Reference proteome</keyword>
<dbReference type="AlphaFoldDB" id="A0AAV9HUZ8"/>
<dbReference type="GO" id="GO:0005524">
    <property type="term" value="F:ATP binding"/>
    <property type="evidence" value="ECO:0007669"/>
    <property type="project" value="InterPro"/>
</dbReference>
<reference evidence="3" key="1">
    <citation type="journal article" date="2023" name="Mol. Phylogenet. Evol.">
        <title>Genome-scale phylogeny and comparative genomics of the fungal order Sordariales.</title>
        <authorList>
            <person name="Hensen N."/>
            <person name="Bonometti L."/>
            <person name="Westerberg I."/>
            <person name="Brannstrom I.O."/>
            <person name="Guillou S."/>
            <person name="Cros-Aarteil S."/>
            <person name="Calhoun S."/>
            <person name="Haridas S."/>
            <person name="Kuo A."/>
            <person name="Mondo S."/>
            <person name="Pangilinan J."/>
            <person name="Riley R."/>
            <person name="LaButti K."/>
            <person name="Andreopoulos B."/>
            <person name="Lipzen A."/>
            <person name="Chen C."/>
            <person name="Yan M."/>
            <person name="Daum C."/>
            <person name="Ng V."/>
            <person name="Clum A."/>
            <person name="Steindorff A."/>
            <person name="Ohm R.A."/>
            <person name="Martin F."/>
            <person name="Silar P."/>
            <person name="Natvig D.O."/>
            <person name="Lalanne C."/>
            <person name="Gautier V."/>
            <person name="Ament-Velasquez S.L."/>
            <person name="Kruys A."/>
            <person name="Hutchinson M.I."/>
            <person name="Powell A.J."/>
            <person name="Barry K."/>
            <person name="Miller A.N."/>
            <person name="Grigoriev I.V."/>
            <person name="Debuchy R."/>
            <person name="Gladieux P."/>
            <person name="Hiltunen Thoren M."/>
            <person name="Johannesson H."/>
        </authorList>
    </citation>
    <scope>NUCLEOTIDE SEQUENCE</scope>
    <source>
        <strain evidence="3">PSN324</strain>
    </source>
</reference>
<evidence type="ECO:0008006" key="5">
    <source>
        <dbReference type="Google" id="ProtNLM"/>
    </source>
</evidence>
<name>A0AAV9HUZ8_9PEZI</name>
<evidence type="ECO:0000313" key="4">
    <source>
        <dbReference type="Proteomes" id="UP001321749"/>
    </source>
</evidence>
<dbReference type="EMBL" id="MU864966">
    <property type="protein sequence ID" value="KAK4462906.1"/>
    <property type="molecule type" value="Genomic_DNA"/>
</dbReference>
<evidence type="ECO:0000313" key="3">
    <source>
        <dbReference type="EMBL" id="KAK4462906.1"/>
    </source>
</evidence>
<evidence type="ECO:0000259" key="2">
    <source>
        <dbReference type="Pfam" id="PF22942"/>
    </source>
</evidence>
<feature type="domain" description="ATPase AAA-type core" evidence="1">
    <location>
        <begin position="411"/>
        <end position="491"/>
    </location>
</feature>
<protein>
    <recommendedName>
        <fullName evidence="5">ATPase AAA-type core domain-containing protein</fullName>
    </recommendedName>
</protein>
<gene>
    <name evidence="3" type="ORF">QBC42DRAFT_296482</name>
</gene>
<dbReference type="GO" id="GO:0016887">
    <property type="term" value="F:ATP hydrolysis activity"/>
    <property type="evidence" value="ECO:0007669"/>
    <property type="project" value="InterPro"/>
</dbReference>
<dbReference type="PANTHER" id="PTHR46411:SF3">
    <property type="entry name" value="AAA+ ATPASE DOMAIN-CONTAINING PROTEIN"/>
    <property type="match status" value="1"/>
</dbReference>
<dbReference type="InterPro" id="IPR054289">
    <property type="entry name" value="DUF7025"/>
</dbReference>
<dbReference type="SUPFAM" id="SSF52540">
    <property type="entry name" value="P-loop containing nucleoside triphosphate hydrolases"/>
    <property type="match status" value="1"/>
</dbReference>